<dbReference type="AlphaFoldDB" id="Q8U809"/>
<sequence length="66" mass="7301">MAKACGADADEDFAGAGRGKLNLFDRKRPAGGVRARHIHLSQYSGFDLHSFSFHVKSFINAIFPRH</sequence>
<gene>
    <name evidence="1" type="ordered locus">Atu4290</name>
</gene>
<reference evidence="1 2" key="2">
    <citation type="journal article" date="2001" name="Science">
        <title>Genome sequence of the plant pathogen and biotechnology agent Agrobacterium tumefaciens C58.</title>
        <authorList>
            <person name="Goodner B."/>
            <person name="Hinkle G."/>
            <person name="Gattung S."/>
            <person name="Miller N."/>
            <person name="Blanchard M."/>
            <person name="Qurollo B."/>
            <person name="Goldman B.S."/>
            <person name="Cao Y."/>
            <person name="Askenazi M."/>
            <person name="Halling C."/>
            <person name="Mullin L."/>
            <person name="Houmiel K."/>
            <person name="Gordon J."/>
            <person name="Vaudin M."/>
            <person name="Iartchouk O."/>
            <person name="Epp A."/>
            <person name="Liu F."/>
            <person name="Wollam C."/>
            <person name="Allinger M."/>
            <person name="Doughty D."/>
            <person name="Scott C."/>
            <person name="Lappas C."/>
            <person name="Markelz B."/>
            <person name="Flanagan C."/>
            <person name="Crowell C."/>
            <person name="Gurson J."/>
            <person name="Lomo C."/>
            <person name="Sear C."/>
            <person name="Strub G."/>
            <person name="Cielo C."/>
            <person name="Slater S."/>
        </authorList>
    </citation>
    <scope>NUCLEOTIDE SEQUENCE [LARGE SCALE GENOMIC DNA]</scope>
    <source>
        <strain evidence="2">C58 / ATCC 33970</strain>
    </source>
</reference>
<dbReference type="HOGENOM" id="CLU_2821528_0_0_5"/>
<protein>
    <submittedName>
        <fullName evidence="1">Uncharacterized protein</fullName>
    </submittedName>
</protein>
<dbReference type="PIR" id="AF3083">
    <property type="entry name" value="AF3083"/>
</dbReference>
<dbReference type="EMBL" id="AE007870">
    <property type="protein sequence ID" value="AAL45084.1"/>
    <property type="molecule type" value="Genomic_DNA"/>
</dbReference>
<dbReference type="Proteomes" id="UP000000813">
    <property type="component" value="Chromosome linear"/>
</dbReference>
<evidence type="ECO:0000313" key="1">
    <source>
        <dbReference type="EMBL" id="AAL45084.1"/>
    </source>
</evidence>
<organism evidence="1 2">
    <name type="scientific">Agrobacterium fabrum (strain C58 / ATCC 33970)</name>
    <name type="common">Agrobacterium tumefaciens (strain C58)</name>
    <dbReference type="NCBI Taxonomy" id="176299"/>
    <lineage>
        <taxon>Bacteria</taxon>
        <taxon>Pseudomonadati</taxon>
        <taxon>Pseudomonadota</taxon>
        <taxon>Alphaproteobacteria</taxon>
        <taxon>Hyphomicrobiales</taxon>
        <taxon>Rhizobiaceae</taxon>
        <taxon>Rhizobium/Agrobacterium group</taxon>
        <taxon>Agrobacterium</taxon>
        <taxon>Agrobacterium tumefaciens complex</taxon>
    </lineage>
</organism>
<dbReference type="PATRIC" id="fig|176299.10.peg.4099"/>
<dbReference type="BioCyc" id="AGRO:ATU4290-MONOMER"/>
<name>Q8U809_AGRFC</name>
<proteinExistence type="predicted"/>
<dbReference type="EnsemblBacteria" id="AAL45084">
    <property type="protein sequence ID" value="AAL45084"/>
    <property type="gene ID" value="Atu4290"/>
</dbReference>
<reference evidence="1 2" key="1">
    <citation type="journal article" date="2001" name="Science">
        <title>The genome of the natural genetic engineer Agrobacterium tumefaciens C58.</title>
        <authorList>
            <person name="Wood D.W."/>
            <person name="Setubal J.C."/>
            <person name="Kaul R."/>
            <person name="Monks D.E."/>
            <person name="Kitajima J.P."/>
            <person name="Okura V.K."/>
            <person name="Zhou Y."/>
            <person name="Chen L."/>
            <person name="Wood G.E."/>
            <person name="Almeida N.F.Jr."/>
            <person name="Woo L."/>
            <person name="Chen Y."/>
            <person name="Paulsen I.T."/>
            <person name="Eisen J.A."/>
            <person name="Karp P.D."/>
            <person name="Bovee D.Sr."/>
            <person name="Chapman P."/>
            <person name="Clendenning J."/>
            <person name="Deatherage G."/>
            <person name="Gillet W."/>
            <person name="Grant C."/>
            <person name="Kutyavin T."/>
            <person name="Levy R."/>
            <person name="Li M.J."/>
            <person name="McClelland E."/>
            <person name="Palmieri A."/>
            <person name="Raymond C."/>
            <person name="Rouse G."/>
            <person name="Saenphimmachak C."/>
            <person name="Wu Z."/>
            <person name="Romero P."/>
            <person name="Gordon D."/>
            <person name="Zhang S."/>
            <person name="Yoo H."/>
            <person name="Tao Y."/>
            <person name="Biddle P."/>
            <person name="Jung M."/>
            <person name="Krespan W."/>
            <person name="Perry M."/>
            <person name="Gordon-Kamm B."/>
            <person name="Liao L."/>
            <person name="Kim S."/>
            <person name="Hendrick C."/>
            <person name="Zhao Z.Y."/>
            <person name="Dolan M."/>
            <person name="Chumley F."/>
            <person name="Tingey S.V."/>
            <person name="Tomb J.F."/>
            <person name="Gordon M.P."/>
            <person name="Olson M.V."/>
            <person name="Nester E.W."/>
        </authorList>
    </citation>
    <scope>NUCLEOTIDE SEQUENCE [LARGE SCALE GENOMIC DNA]</scope>
    <source>
        <strain evidence="2">C58 / ATCC 33970</strain>
    </source>
</reference>
<keyword evidence="2" id="KW-1185">Reference proteome</keyword>
<dbReference type="KEGG" id="atu:Atu4290"/>
<evidence type="ECO:0000313" key="2">
    <source>
        <dbReference type="Proteomes" id="UP000000813"/>
    </source>
</evidence>
<accession>Q8U809</accession>